<accession>A0ABS4DXV9</accession>
<organism evidence="2 3">
    <name type="scientific">Rhizobium halophytocola</name>
    <dbReference type="NCBI Taxonomy" id="735519"/>
    <lineage>
        <taxon>Bacteria</taxon>
        <taxon>Pseudomonadati</taxon>
        <taxon>Pseudomonadota</taxon>
        <taxon>Alphaproteobacteria</taxon>
        <taxon>Hyphomicrobiales</taxon>
        <taxon>Rhizobiaceae</taxon>
        <taxon>Rhizobium/Agrobacterium group</taxon>
        <taxon>Rhizobium</taxon>
    </lineage>
</organism>
<dbReference type="RefSeq" id="WP_245224000.1">
    <property type="nucleotide sequence ID" value="NZ_JAGGJU010000005.1"/>
</dbReference>
<dbReference type="InterPro" id="IPR036388">
    <property type="entry name" value="WH-like_DNA-bd_sf"/>
</dbReference>
<name>A0ABS4DXV9_9HYPH</name>
<dbReference type="EMBL" id="JAGGJU010000005">
    <property type="protein sequence ID" value="MBP1850524.1"/>
    <property type="molecule type" value="Genomic_DNA"/>
</dbReference>
<comment type="caution">
    <text evidence="2">The sequence shown here is derived from an EMBL/GenBank/DDBJ whole genome shotgun (WGS) entry which is preliminary data.</text>
</comment>
<evidence type="ECO:0000313" key="2">
    <source>
        <dbReference type="EMBL" id="MBP1850524.1"/>
    </source>
</evidence>
<dbReference type="Proteomes" id="UP000759443">
    <property type="component" value="Unassembled WGS sequence"/>
</dbReference>
<dbReference type="Gene3D" id="1.10.10.10">
    <property type="entry name" value="Winged helix-like DNA-binding domain superfamily/Winged helix DNA-binding domain"/>
    <property type="match status" value="1"/>
</dbReference>
<gene>
    <name evidence="2" type="ORF">J2Z17_001961</name>
</gene>
<keyword evidence="3" id="KW-1185">Reference proteome</keyword>
<sequence>MSIMVMSRMFKASLGSSSRKIMAVRLADFADDEGRGIWPTVARLARETELSERTVQRILADFVAEGLLVVVQEASGKPGQATRYDFDLAAIARLGQDRHTGDVMSPVAGALTGDTMTETGDTDDEDGCHHDTRTVIEPPVEPSLEREGASASANGEENSRSVIRKFDKWWPSYPDYAGTSRDAALKEWFALTADERADCIARTPAFIKATKDAKGSFVYPSVYLKERKWTLLDDPRSDVAPAAMYNPFSRAWMALRLAELSKPMTSEGWPAPSAFQRTLMRDADKAAEIKRERRARYGWPKVTAMDAKVENRFGAFVPGPLLVVSEGFQKMHRDSAEAAAWKALHERMGWPWLPATGHEWLYFPAGQPEEAMAEFQALVKGETHEAAV</sequence>
<proteinExistence type="predicted"/>
<evidence type="ECO:0008006" key="4">
    <source>
        <dbReference type="Google" id="ProtNLM"/>
    </source>
</evidence>
<dbReference type="Pfam" id="PF13730">
    <property type="entry name" value="HTH_36"/>
    <property type="match status" value="1"/>
</dbReference>
<evidence type="ECO:0000313" key="3">
    <source>
        <dbReference type="Proteomes" id="UP000759443"/>
    </source>
</evidence>
<feature type="region of interest" description="Disordered" evidence="1">
    <location>
        <begin position="118"/>
        <end position="157"/>
    </location>
</feature>
<protein>
    <recommendedName>
        <fullName evidence="4">Helix-turn-helix domain-containing protein</fullName>
    </recommendedName>
</protein>
<evidence type="ECO:0000256" key="1">
    <source>
        <dbReference type="SAM" id="MobiDB-lite"/>
    </source>
</evidence>
<reference evidence="2 3" key="1">
    <citation type="submission" date="2021-03" db="EMBL/GenBank/DDBJ databases">
        <title>Genomic Encyclopedia of Type Strains, Phase IV (KMG-IV): sequencing the most valuable type-strain genomes for metagenomic binning, comparative biology and taxonomic classification.</title>
        <authorList>
            <person name="Goeker M."/>
        </authorList>
    </citation>
    <scope>NUCLEOTIDE SEQUENCE [LARGE SCALE GENOMIC DNA]</scope>
    <source>
        <strain evidence="2 3">DSM 21600</strain>
    </source>
</reference>